<dbReference type="AlphaFoldDB" id="A0A183U777"/>
<evidence type="ECO:0000313" key="2">
    <source>
        <dbReference type="Proteomes" id="UP000050794"/>
    </source>
</evidence>
<name>A0A183U777_TOXCA</name>
<proteinExistence type="predicted"/>
<keyword evidence="2" id="KW-1185">Reference proteome</keyword>
<gene>
    <name evidence="1" type="ORF">TCNE_LOCUS4347</name>
</gene>
<dbReference type="EMBL" id="UYWY01007168">
    <property type="protein sequence ID" value="VDM30064.1"/>
    <property type="molecule type" value="Genomic_DNA"/>
</dbReference>
<accession>A0A183U777</accession>
<dbReference type="Proteomes" id="UP000050794">
    <property type="component" value="Unassembled WGS sequence"/>
</dbReference>
<evidence type="ECO:0000313" key="1">
    <source>
        <dbReference type="EMBL" id="VDM30064.1"/>
    </source>
</evidence>
<evidence type="ECO:0000313" key="3">
    <source>
        <dbReference type="WBParaSite" id="TCNE_0000434701-mRNA-1"/>
    </source>
</evidence>
<dbReference type="WBParaSite" id="TCNE_0000434701-mRNA-1">
    <property type="protein sequence ID" value="TCNE_0000434701-mRNA-1"/>
    <property type="gene ID" value="TCNE_0000434701"/>
</dbReference>
<organism evidence="2 3">
    <name type="scientific">Toxocara canis</name>
    <name type="common">Canine roundworm</name>
    <dbReference type="NCBI Taxonomy" id="6265"/>
    <lineage>
        <taxon>Eukaryota</taxon>
        <taxon>Metazoa</taxon>
        <taxon>Ecdysozoa</taxon>
        <taxon>Nematoda</taxon>
        <taxon>Chromadorea</taxon>
        <taxon>Rhabditida</taxon>
        <taxon>Spirurina</taxon>
        <taxon>Ascaridomorpha</taxon>
        <taxon>Ascaridoidea</taxon>
        <taxon>Toxocaridae</taxon>
        <taxon>Toxocara</taxon>
    </lineage>
</organism>
<sequence>MSDATVILSAKCNAPALSVDETCNAAYAVAKSAKQLLKVRYSGDMVGIDRLLLGLAVNHSEATLHTDPLENAKIRESKVKMVEINEVGQTSV</sequence>
<protein>
    <submittedName>
        <fullName evidence="3">Ketoacyl-synt_C domain-containing protein</fullName>
    </submittedName>
</protein>
<reference evidence="3" key="1">
    <citation type="submission" date="2016-06" db="UniProtKB">
        <authorList>
            <consortium name="WormBaseParasite"/>
        </authorList>
    </citation>
    <scope>IDENTIFICATION</scope>
</reference>
<reference evidence="1 2" key="2">
    <citation type="submission" date="2018-11" db="EMBL/GenBank/DDBJ databases">
        <authorList>
            <consortium name="Pathogen Informatics"/>
        </authorList>
    </citation>
    <scope>NUCLEOTIDE SEQUENCE [LARGE SCALE GENOMIC DNA]</scope>
</reference>